<dbReference type="EMBL" id="SGSU01000018">
    <property type="protein sequence ID" value="RZG65054.1"/>
    <property type="molecule type" value="Genomic_DNA"/>
</dbReference>
<evidence type="ECO:0000313" key="3">
    <source>
        <dbReference type="Proteomes" id="UP000293483"/>
    </source>
</evidence>
<organism evidence="2 3">
    <name type="scientific">Acinetobacter bouvetii</name>
    <dbReference type="NCBI Taxonomy" id="202951"/>
    <lineage>
        <taxon>Bacteria</taxon>
        <taxon>Pseudomonadati</taxon>
        <taxon>Pseudomonadota</taxon>
        <taxon>Gammaproteobacteria</taxon>
        <taxon>Moraxellales</taxon>
        <taxon>Moraxellaceae</taxon>
        <taxon>Acinetobacter</taxon>
    </lineage>
</organism>
<evidence type="ECO:0000256" key="1">
    <source>
        <dbReference type="SAM" id="SignalP"/>
    </source>
</evidence>
<dbReference type="AlphaFoldDB" id="A0A4Q7ASD6"/>
<name>A0A4Q7ASD6_9GAMM</name>
<keyword evidence="1" id="KW-0732">Signal</keyword>
<reference evidence="2 3" key="1">
    <citation type="submission" date="2019-02" db="EMBL/GenBank/DDBJ databases">
        <title>The Batch Genome Submission of Acinetobacter spp. strains.</title>
        <authorList>
            <person name="Qin J."/>
            <person name="Hu Y."/>
            <person name="Ye H."/>
            <person name="Wei L."/>
            <person name="Feng Y."/>
            <person name="Zong Z."/>
        </authorList>
    </citation>
    <scope>NUCLEOTIDE SEQUENCE [LARGE SCALE GENOMIC DNA]</scope>
    <source>
        <strain evidence="2 3">WCHABo060081</strain>
    </source>
</reference>
<feature type="signal peptide" evidence="1">
    <location>
        <begin position="1"/>
        <end position="20"/>
    </location>
</feature>
<sequence>MLKNIAIILISVCAASAVFAQEAINLNFSGEIYENTCDLNYSDNEKKCEVLENQFANAIERMKTEDRSAVEIQSYLQQQAETRSTFFAVNLKQLPEKKALNLEINYK</sequence>
<accession>A0A4Q7ASD6</accession>
<evidence type="ECO:0000313" key="2">
    <source>
        <dbReference type="EMBL" id="RZG65054.1"/>
    </source>
</evidence>
<dbReference type="RefSeq" id="WP_130147589.1">
    <property type="nucleotide sequence ID" value="NZ_SGSU01000018.1"/>
</dbReference>
<proteinExistence type="predicted"/>
<protein>
    <submittedName>
        <fullName evidence="2">Uncharacterized protein</fullName>
    </submittedName>
</protein>
<feature type="chain" id="PRO_5020874274" evidence="1">
    <location>
        <begin position="21"/>
        <end position="107"/>
    </location>
</feature>
<gene>
    <name evidence="2" type="ORF">EXE25_14785</name>
</gene>
<comment type="caution">
    <text evidence="2">The sequence shown here is derived from an EMBL/GenBank/DDBJ whole genome shotgun (WGS) entry which is preliminary data.</text>
</comment>
<dbReference type="Proteomes" id="UP000293483">
    <property type="component" value="Unassembled WGS sequence"/>
</dbReference>